<protein>
    <recommendedName>
        <fullName evidence="3">Secretion system C-terminal sorting domain-containing protein</fullName>
    </recommendedName>
</protein>
<dbReference type="InterPro" id="IPR026444">
    <property type="entry name" value="Secre_tail"/>
</dbReference>
<dbReference type="NCBIfam" id="TIGR04183">
    <property type="entry name" value="Por_Secre_tail"/>
    <property type="match status" value="1"/>
</dbReference>
<dbReference type="OrthoDB" id="1194731at2"/>
<dbReference type="SUPFAM" id="SSF51011">
    <property type="entry name" value="Glycosyl hydrolase domain"/>
    <property type="match status" value="1"/>
</dbReference>
<evidence type="ECO:0000313" key="5">
    <source>
        <dbReference type="Proteomes" id="UP000030184"/>
    </source>
</evidence>
<feature type="domain" description="Secretion system C-terminal sorting" evidence="3">
    <location>
        <begin position="517"/>
        <end position="586"/>
    </location>
</feature>
<dbReference type="SUPFAM" id="SSF51445">
    <property type="entry name" value="(Trans)glycosidases"/>
    <property type="match status" value="1"/>
</dbReference>
<dbReference type="Pfam" id="PF18962">
    <property type="entry name" value="Por_Secre_tail"/>
    <property type="match status" value="1"/>
</dbReference>
<reference evidence="5" key="1">
    <citation type="journal article" date="2014" name="Genome Announc.">
        <title>Draft Genome Sequence of Marine Flavobacterium Jejuia pallidilutea Strain 11shimoA1 and Pigmentation Mutants.</title>
        <authorList>
            <person name="Takatani N."/>
            <person name="Nakanishi M."/>
            <person name="Meirelles P."/>
            <person name="Mino S."/>
            <person name="Suda W."/>
            <person name="Oshima K."/>
            <person name="Hattori M."/>
            <person name="Ohkuma M."/>
            <person name="Hosokawa M."/>
            <person name="Miyashita K."/>
            <person name="Thompson F.L."/>
            <person name="Niwa A."/>
            <person name="Sawabe T."/>
            <person name="Sawabe T."/>
        </authorList>
    </citation>
    <scope>NUCLEOTIDE SEQUENCE [LARGE SCALE GENOMIC DNA]</scope>
    <source>
        <strain evidence="5">JCM 19538</strain>
    </source>
</reference>
<dbReference type="RefSeq" id="WP_042248319.1">
    <property type="nucleotide sequence ID" value="NZ_BBNS01000008.1"/>
</dbReference>
<dbReference type="Gene3D" id="3.20.20.80">
    <property type="entry name" value="Glycosidases"/>
    <property type="match status" value="1"/>
</dbReference>
<proteinExistence type="predicted"/>
<dbReference type="Gene3D" id="2.60.40.1180">
    <property type="entry name" value="Golgi alpha-mannosidase II"/>
    <property type="match status" value="1"/>
</dbReference>
<dbReference type="InterPro" id="IPR013780">
    <property type="entry name" value="Glyco_hydro_b"/>
</dbReference>
<evidence type="ECO:0000313" key="4">
    <source>
        <dbReference type="EMBL" id="GAL89766.1"/>
    </source>
</evidence>
<name>A0A098LS97_9FLAO</name>
<evidence type="ECO:0000259" key="3">
    <source>
        <dbReference type="Pfam" id="PF18962"/>
    </source>
</evidence>
<keyword evidence="1 2" id="KW-0732">Signal</keyword>
<dbReference type="PANTHER" id="PTHR43576">
    <property type="entry name" value="ALPHA-L-ARABINOFURANOSIDASE C-RELATED"/>
    <property type="match status" value="1"/>
</dbReference>
<comment type="caution">
    <text evidence="4">The sequence shown here is derived from an EMBL/GenBank/DDBJ whole genome shotgun (WGS) entry which is preliminary data.</text>
</comment>
<organism evidence="4 5">
    <name type="scientific">Jejuia pallidilutea</name>
    <dbReference type="NCBI Taxonomy" id="504487"/>
    <lineage>
        <taxon>Bacteria</taxon>
        <taxon>Pseudomonadati</taxon>
        <taxon>Bacteroidota</taxon>
        <taxon>Flavobacteriia</taxon>
        <taxon>Flavobacteriales</taxon>
        <taxon>Flavobacteriaceae</taxon>
        <taxon>Jejuia</taxon>
    </lineage>
</organism>
<gene>
    <name evidence="4" type="ORF">JCM19538_3243</name>
</gene>
<dbReference type="EMBL" id="BBNY01000053">
    <property type="protein sequence ID" value="GAL89766.1"/>
    <property type="molecule type" value="Genomic_DNA"/>
</dbReference>
<dbReference type="Proteomes" id="UP000030184">
    <property type="component" value="Unassembled WGS sequence"/>
</dbReference>
<keyword evidence="5" id="KW-1185">Reference proteome</keyword>
<dbReference type="GO" id="GO:0000272">
    <property type="term" value="P:polysaccharide catabolic process"/>
    <property type="evidence" value="ECO:0007669"/>
    <property type="project" value="TreeGrafter"/>
</dbReference>
<evidence type="ECO:0000256" key="2">
    <source>
        <dbReference type="SAM" id="SignalP"/>
    </source>
</evidence>
<feature type="chain" id="PRO_5001945350" description="Secretion system C-terminal sorting domain-containing protein" evidence="2">
    <location>
        <begin position="21"/>
        <end position="587"/>
    </location>
</feature>
<evidence type="ECO:0000256" key="1">
    <source>
        <dbReference type="ARBA" id="ARBA00022729"/>
    </source>
</evidence>
<feature type="signal peptide" evidence="2">
    <location>
        <begin position="1"/>
        <end position="20"/>
    </location>
</feature>
<sequence>MLKKLFCVFAAQLIFAIVFAQDYPFSLPADMEATINISSTSTEVYNNLLLGTNTHHFSTTQEKDLINKLKPITIRFPHGLWANWYDWRRDVTRLFGTESFDYEQGVNKTLRTKTVDKLENIKIFDRLDIKVGIEGLTSLNASRKLNTGKGFDMMWTFNMSADGTDFNNGCPETIARYDDLIARGFEVKVVEMGNENFYPGQRSSIIPNAEDYIARAKSMSAALKAKDPNIRVSIPLLRRDNWANPNWNTDLTQDLTYFDAVTVHTYVGSDPDDANASDEAYGTALTARKHLGNSIYDYAHQVAPNKPIWLTEWGVKSGGPNAVSALGMADCYIFMSENQDIFERANWFSVNGQLNSHYVWETYISPSGVERPRIKYPLEKTLFGSAYEIIRLALENTTLIESDMQVANLVDGVKAVNARVVTKDGKTSVFVVNLSNQDVPFNINIDGVAYTDAAIHKAMSFSSMDEERTMGIDVDPLTLIGDGNENITLPKFSINIIELSNASLSTSKIVKQDEISIYPNPNRGTFNIKLSHGEEVQYHIYSINGIEIQKGNFVSSKEIRLKNNQTGIFLMQLKGSQGTSTHKIVVN</sequence>
<dbReference type="InterPro" id="IPR017853">
    <property type="entry name" value="GH"/>
</dbReference>
<accession>A0A098LS97</accession>
<dbReference type="AlphaFoldDB" id="A0A098LS97"/>